<proteinExistence type="predicted"/>
<name>A0AAV9JRQ7_9PEZI</name>
<dbReference type="AlphaFoldDB" id="A0AAV9JRQ7"/>
<evidence type="ECO:0000313" key="1">
    <source>
        <dbReference type="EMBL" id="KAK4548165.1"/>
    </source>
</evidence>
<protein>
    <submittedName>
        <fullName evidence="1">Uncharacterized protein</fullName>
    </submittedName>
</protein>
<dbReference type="Proteomes" id="UP001324427">
    <property type="component" value="Unassembled WGS sequence"/>
</dbReference>
<dbReference type="EMBL" id="JAVFHQ010000008">
    <property type="protein sequence ID" value="KAK4548165.1"/>
    <property type="molecule type" value="Genomic_DNA"/>
</dbReference>
<comment type="caution">
    <text evidence="1">The sequence shown here is derived from an EMBL/GenBank/DDBJ whole genome shotgun (WGS) entry which is preliminary data.</text>
</comment>
<sequence>MSMDGQIVFGGYDAAKTKGNNYTKSLQLPTLACSSGMEVTVTDMVLNFPNGTDSSMLGYGAIAACIMPDYPLIFTFPDTYYTQFETLTKTSNVGRGGGAGIGYSGPLYWPEEV</sequence>
<accession>A0AAV9JRQ7</accession>
<keyword evidence="2" id="KW-1185">Reference proteome</keyword>
<gene>
    <name evidence="1" type="ORF">LTR36_010034</name>
</gene>
<reference evidence="1 2" key="1">
    <citation type="submission" date="2021-11" db="EMBL/GenBank/DDBJ databases">
        <title>Black yeast isolated from Biological Soil Crust.</title>
        <authorList>
            <person name="Kurbessoian T."/>
        </authorList>
    </citation>
    <scope>NUCLEOTIDE SEQUENCE [LARGE SCALE GENOMIC DNA]</scope>
    <source>
        <strain evidence="1 2">CCFEE 5522</strain>
    </source>
</reference>
<evidence type="ECO:0000313" key="2">
    <source>
        <dbReference type="Proteomes" id="UP001324427"/>
    </source>
</evidence>
<organism evidence="1 2">
    <name type="scientific">Oleoguttula mirabilis</name>
    <dbReference type="NCBI Taxonomy" id="1507867"/>
    <lineage>
        <taxon>Eukaryota</taxon>
        <taxon>Fungi</taxon>
        <taxon>Dikarya</taxon>
        <taxon>Ascomycota</taxon>
        <taxon>Pezizomycotina</taxon>
        <taxon>Dothideomycetes</taxon>
        <taxon>Dothideomycetidae</taxon>
        <taxon>Mycosphaerellales</taxon>
        <taxon>Teratosphaeriaceae</taxon>
        <taxon>Oleoguttula</taxon>
    </lineage>
</organism>